<keyword evidence="1" id="KW-0472">Membrane</keyword>
<accession>A0A438G4Q3</accession>
<organism evidence="2 3">
    <name type="scientific">Vitis vinifera</name>
    <name type="common">Grape</name>
    <dbReference type="NCBI Taxonomy" id="29760"/>
    <lineage>
        <taxon>Eukaryota</taxon>
        <taxon>Viridiplantae</taxon>
        <taxon>Streptophyta</taxon>
        <taxon>Embryophyta</taxon>
        <taxon>Tracheophyta</taxon>
        <taxon>Spermatophyta</taxon>
        <taxon>Magnoliopsida</taxon>
        <taxon>eudicotyledons</taxon>
        <taxon>Gunneridae</taxon>
        <taxon>Pentapetalae</taxon>
        <taxon>rosids</taxon>
        <taxon>Vitales</taxon>
        <taxon>Vitaceae</taxon>
        <taxon>Viteae</taxon>
        <taxon>Vitis</taxon>
    </lineage>
</organism>
<name>A0A438G4Q3_VITVI</name>
<evidence type="ECO:0000256" key="1">
    <source>
        <dbReference type="SAM" id="Phobius"/>
    </source>
</evidence>
<keyword evidence="1" id="KW-1133">Transmembrane helix</keyword>
<dbReference type="Proteomes" id="UP000288805">
    <property type="component" value="Unassembled WGS sequence"/>
</dbReference>
<gene>
    <name evidence="2" type="primary">MEX1_2</name>
    <name evidence="2" type="ORF">CK203_062489</name>
</gene>
<sequence length="102" mass="11658">MQAKKQELERYSTSVNEILKLDTVKNSCMHMKVGFLGSSWASIFYGWGNLICLYYFNIISREFFLAATVGLYAWIGVAFWRDTKVYGYDSPLASMKELLSGS</sequence>
<reference evidence="2 3" key="1">
    <citation type="journal article" date="2018" name="PLoS Genet.">
        <title>Population sequencing reveals clonal diversity and ancestral inbreeding in the grapevine cultivar Chardonnay.</title>
        <authorList>
            <person name="Roach M.J."/>
            <person name="Johnson D.L."/>
            <person name="Bohlmann J."/>
            <person name="van Vuuren H.J."/>
            <person name="Jones S.J."/>
            <person name="Pretorius I.S."/>
            <person name="Schmidt S.A."/>
            <person name="Borneman A.R."/>
        </authorList>
    </citation>
    <scope>NUCLEOTIDE SEQUENCE [LARGE SCALE GENOMIC DNA]</scope>
    <source>
        <strain evidence="3">cv. Chardonnay</strain>
        <tissue evidence="2">Leaf</tissue>
    </source>
</reference>
<dbReference type="InterPro" id="IPR034628">
    <property type="entry name" value="MEX1/MEX1-like"/>
</dbReference>
<keyword evidence="1" id="KW-0812">Transmembrane</keyword>
<proteinExistence type="predicted"/>
<evidence type="ECO:0000313" key="3">
    <source>
        <dbReference type="Proteomes" id="UP000288805"/>
    </source>
</evidence>
<protein>
    <submittedName>
        <fullName evidence="2">Maltose excess protein 1, chloroplastic</fullName>
    </submittedName>
</protein>
<evidence type="ECO:0000313" key="2">
    <source>
        <dbReference type="EMBL" id="RVW67175.1"/>
    </source>
</evidence>
<dbReference type="PANTHER" id="PTHR34809:SF1">
    <property type="entry name" value="MALTOSE EXCESS PROTEIN 1, CHLOROPLASTIC-RELATED"/>
    <property type="match status" value="1"/>
</dbReference>
<dbReference type="PANTHER" id="PTHR34809">
    <property type="entry name" value="MALTOSE EXCESS PROTEIN 1, CHLOROPLASTIC-RELATED"/>
    <property type="match status" value="1"/>
</dbReference>
<dbReference type="EMBL" id="QGNW01000599">
    <property type="protein sequence ID" value="RVW67175.1"/>
    <property type="molecule type" value="Genomic_DNA"/>
</dbReference>
<feature type="transmembrane region" description="Helical" evidence="1">
    <location>
        <begin position="63"/>
        <end position="80"/>
    </location>
</feature>
<feature type="transmembrane region" description="Helical" evidence="1">
    <location>
        <begin position="33"/>
        <end position="57"/>
    </location>
</feature>
<comment type="caution">
    <text evidence="2">The sequence shown here is derived from an EMBL/GenBank/DDBJ whole genome shotgun (WGS) entry which is preliminary data.</text>
</comment>
<dbReference type="AlphaFoldDB" id="A0A438G4Q3"/>